<reference evidence="2 3" key="1">
    <citation type="submission" date="2015-07" db="EMBL/GenBank/DDBJ databases">
        <authorList>
            <person name="Cajimat M.N.B."/>
            <person name="Milazzo M.L."/>
            <person name="Fulhorst C.F."/>
        </authorList>
    </citation>
    <scope>NUCLEOTIDE SEQUENCE [LARGE SCALE GENOMIC DNA]</scope>
    <source>
        <strain evidence="2">Single colony</strain>
    </source>
</reference>
<keyword evidence="3" id="KW-1185">Reference proteome</keyword>
<dbReference type="Proteomes" id="UP000199069">
    <property type="component" value="Unassembled WGS sequence"/>
</dbReference>
<feature type="region of interest" description="Disordered" evidence="1">
    <location>
        <begin position="277"/>
        <end position="324"/>
    </location>
</feature>
<feature type="compositionally biased region" description="Polar residues" evidence="1">
    <location>
        <begin position="306"/>
        <end position="324"/>
    </location>
</feature>
<feature type="region of interest" description="Disordered" evidence="1">
    <location>
        <begin position="53"/>
        <end position="127"/>
    </location>
</feature>
<protein>
    <submittedName>
        <fullName evidence="2">FGENESH: predicted gene_12.311 protein</fullName>
    </submittedName>
</protein>
<feature type="compositionally biased region" description="Polar residues" evidence="1">
    <location>
        <begin position="280"/>
        <end position="289"/>
    </location>
</feature>
<organism evidence="2 3">
    <name type="scientific">Rhodotorula toruloides</name>
    <name type="common">Yeast</name>
    <name type="synonym">Rhodosporidium toruloides</name>
    <dbReference type="NCBI Taxonomy" id="5286"/>
    <lineage>
        <taxon>Eukaryota</taxon>
        <taxon>Fungi</taxon>
        <taxon>Dikarya</taxon>
        <taxon>Basidiomycota</taxon>
        <taxon>Pucciniomycotina</taxon>
        <taxon>Microbotryomycetes</taxon>
        <taxon>Sporidiobolales</taxon>
        <taxon>Sporidiobolaceae</taxon>
        <taxon>Rhodotorula</taxon>
    </lineage>
</organism>
<sequence>MLQPAQGKLLDPGDRLAVVDFCELLLTLSLSPYLACWAPVGLQLGLQTPQSSTATVAMSTPDPSHHDPSSPNSPVQDSGTLDPSYFSPALSASPADPLDPFDPSLAHPPSPGASSTTSSATNVDSLAGDPYADVEARALELLSAEPSSTSPDPGFGWKDIPARVRGPGPTDVDAHEAQSRAIDYLRKMLDEAERDEWMFDTPPVFQPPRGVGVEESRFASRQGVEAGGLESGMGWTDRAFNIERWQVEGLGRTGFEEGVGGFDAFEVGEEGGRFAESERQQYSLATSHDPSNERIPHSSRPFLPKSTRTTLGTGGIQLNPTSRC</sequence>
<accession>A0A0K3CPB1</accession>
<evidence type="ECO:0000313" key="3">
    <source>
        <dbReference type="Proteomes" id="UP000199069"/>
    </source>
</evidence>
<feature type="compositionally biased region" description="Low complexity" evidence="1">
    <location>
        <begin position="112"/>
        <end position="121"/>
    </location>
</feature>
<dbReference type="AlphaFoldDB" id="A0A0K3CPB1"/>
<name>A0A0K3CPB1_RHOTO</name>
<gene>
    <name evidence="2" type="primary">FGENESH: predicted gene_12.311</name>
    <name evidence="2" type="ORF">BN2166_0061510</name>
</gene>
<evidence type="ECO:0000256" key="1">
    <source>
        <dbReference type="SAM" id="MobiDB-lite"/>
    </source>
</evidence>
<dbReference type="EMBL" id="CWKI01000012">
    <property type="protein sequence ID" value="CTR10290.1"/>
    <property type="molecule type" value="Genomic_DNA"/>
</dbReference>
<evidence type="ECO:0000313" key="2">
    <source>
        <dbReference type="EMBL" id="CTR10290.1"/>
    </source>
</evidence>
<proteinExistence type="predicted"/>